<dbReference type="AlphaFoldDB" id="A0A2K9NYS7"/>
<evidence type="ECO:0000256" key="1">
    <source>
        <dbReference type="SAM" id="MobiDB-lite"/>
    </source>
</evidence>
<dbReference type="Pfam" id="PF05135">
    <property type="entry name" value="Phage_connect_1"/>
    <property type="match status" value="1"/>
</dbReference>
<reference evidence="2 3" key="1">
    <citation type="submission" date="2017-04" db="EMBL/GenBank/DDBJ databases">
        <title>Monoglobus pectinilyticus 14 draft genome.</title>
        <authorList>
            <person name="Kim C."/>
            <person name="Rosendale D.I."/>
            <person name="Kelly W.J."/>
            <person name="Tannock G.W."/>
            <person name="Patchett M.L."/>
            <person name="Jordens J.Z."/>
        </authorList>
    </citation>
    <scope>NUCLEOTIDE SEQUENCE [LARGE SCALE GENOMIC DNA]</scope>
    <source>
        <strain evidence="2 3">14</strain>
    </source>
</reference>
<protein>
    <submittedName>
        <fullName evidence="2">Phage gp6-like head-tail connector protein</fullName>
    </submittedName>
</protein>
<evidence type="ECO:0000313" key="3">
    <source>
        <dbReference type="Proteomes" id="UP000235589"/>
    </source>
</evidence>
<dbReference type="GeneID" id="98061448"/>
<gene>
    <name evidence="2" type="ORF">B9O19_00014</name>
</gene>
<dbReference type="EMBL" id="CP020991">
    <property type="protein sequence ID" value="AUO18201.1"/>
    <property type="molecule type" value="Genomic_DNA"/>
</dbReference>
<keyword evidence="3" id="KW-1185">Reference proteome</keyword>
<dbReference type="InterPro" id="IPR021146">
    <property type="entry name" value="Phage_gp6-like_head-tail"/>
</dbReference>
<dbReference type="Gene3D" id="1.10.246.150">
    <property type="match status" value="1"/>
</dbReference>
<dbReference type="InterPro" id="IPR053746">
    <property type="entry name" value="Viral_HT_Connector_Assembly"/>
</dbReference>
<organism evidence="2 3">
    <name type="scientific">Monoglobus pectinilyticus</name>
    <dbReference type="NCBI Taxonomy" id="1981510"/>
    <lineage>
        <taxon>Bacteria</taxon>
        <taxon>Bacillati</taxon>
        <taxon>Bacillota</taxon>
        <taxon>Clostridia</taxon>
        <taxon>Monoglobales</taxon>
        <taxon>Monoglobaceae</taxon>
        <taxon>Monoglobus</taxon>
    </lineage>
</organism>
<feature type="region of interest" description="Disordered" evidence="1">
    <location>
        <begin position="70"/>
        <end position="93"/>
    </location>
</feature>
<accession>A0A2K9NYS7</accession>
<evidence type="ECO:0000313" key="2">
    <source>
        <dbReference type="EMBL" id="AUO18201.1"/>
    </source>
</evidence>
<dbReference type="KEGG" id="mpec:B9O19_00014"/>
<dbReference type="RefSeq" id="WP_102364560.1">
    <property type="nucleotide sequence ID" value="NZ_CP020991.1"/>
</dbReference>
<dbReference type="Proteomes" id="UP000235589">
    <property type="component" value="Chromosome"/>
</dbReference>
<name>A0A2K9NYS7_9FIRM</name>
<feature type="compositionally biased region" description="Polar residues" evidence="1">
    <location>
        <begin position="78"/>
        <end position="93"/>
    </location>
</feature>
<proteinExistence type="predicted"/>
<sequence>MLNKANALETAKMLLGIEGDCRDNLLSFLIEDNINLILNYCRISDFPQELESLLPVMTADRYRRASYGQEKADKVVKSETQGSVSKSYEDSTANDSHFLNNYRERLKPFINRKGRVPSDFDEPEKND</sequence>